<proteinExistence type="predicted"/>
<evidence type="ECO:0000313" key="2">
    <source>
        <dbReference type="Proteomes" id="UP000198597"/>
    </source>
</evidence>
<dbReference type="EMBL" id="FNJM01000003">
    <property type="protein sequence ID" value="SDP23791.1"/>
    <property type="molecule type" value="Genomic_DNA"/>
</dbReference>
<evidence type="ECO:0008006" key="3">
    <source>
        <dbReference type="Google" id="ProtNLM"/>
    </source>
</evidence>
<dbReference type="Proteomes" id="UP000198597">
    <property type="component" value="Unassembled WGS sequence"/>
</dbReference>
<sequence>MEKWEYVSIKVETKGFQGGILEIEDFDSKINKLGEEGWELVSCFSTNKGYGESREIISVFKRRK</sequence>
<protein>
    <recommendedName>
        <fullName evidence="3">DUF4177 domain-containing protein</fullName>
    </recommendedName>
</protein>
<accession>A0A1H0R2P3</accession>
<dbReference type="RefSeq" id="WP_089967617.1">
    <property type="nucleotide sequence ID" value="NZ_JAAVWW010000002.1"/>
</dbReference>
<evidence type="ECO:0000313" key="1">
    <source>
        <dbReference type="EMBL" id="SDP23791.1"/>
    </source>
</evidence>
<dbReference type="AlphaFoldDB" id="A0A1H0R2P3"/>
<keyword evidence="2" id="KW-1185">Reference proteome</keyword>
<reference evidence="1 2" key="1">
    <citation type="submission" date="2016-10" db="EMBL/GenBank/DDBJ databases">
        <authorList>
            <person name="de Groot N.N."/>
        </authorList>
    </citation>
    <scope>NUCLEOTIDE SEQUENCE [LARGE SCALE GENOMIC DNA]</scope>
    <source>
        <strain evidence="1 2">DSM 12272</strain>
    </source>
</reference>
<dbReference type="OrthoDB" id="5432776at2"/>
<organism evidence="1 2">
    <name type="scientific">Clostridium gasigenes</name>
    <dbReference type="NCBI Taxonomy" id="94869"/>
    <lineage>
        <taxon>Bacteria</taxon>
        <taxon>Bacillati</taxon>
        <taxon>Bacillota</taxon>
        <taxon>Clostridia</taxon>
        <taxon>Eubacteriales</taxon>
        <taxon>Clostridiaceae</taxon>
        <taxon>Clostridium</taxon>
    </lineage>
</organism>
<dbReference type="Pfam" id="PF13783">
    <property type="entry name" value="DUF4177"/>
    <property type="match status" value="1"/>
</dbReference>
<gene>
    <name evidence="1" type="ORF">SAMN04488529_1031</name>
</gene>
<dbReference type="InterPro" id="IPR025234">
    <property type="entry name" value="YjzH-like"/>
</dbReference>
<name>A0A1H0R2P3_9CLOT</name>